<keyword evidence="2" id="KW-0614">Plasmid</keyword>
<dbReference type="OrthoDB" id="490444at2"/>
<dbReference type="InterPro" id="IPR025478">
    <property type="entry name" value="COP23"/>
</dbReference>
<name>K9Y230_STAC7</name>
<evidence type="ECO:0000313" key="2">
    <source>
        <dbReference type="EMBL" id="AFZ38047.1"/>
    </source>
</evidence>
<evidence type="ECO:0008006" key="4">
    <source>
        <dbReference type="Google" id="ProtNLM"/>
    </source>
</evidence>
<dbReference type="Proteomes" id="UP000010473">
    <property type="component" value="Plasmid pSTA7437.01"/>
</dbReference>
<gene>
    <name evidence="2" type="ordered locus">Sta7437_4588</name>
</gene>
<proteinExistence type="predicted"/>
<keyword evidence="1" id="KW-0732">Signal</keyword>
<dbReference type="KEGG" id="scs:Sta7437_4588"/>
<geneLocation type="plasmid" evidence="2 3">
    <name>pSTA7437.01</name>
</geneLocation>
<sequence length="185" mass="20377">MMKLKPVLGIALATAIITAAIPSFSQSASEDRVSFFCKAMFDSAAGSEIPATIAWVPQRNQNVPIIYWKSAHFEEAGWDGQRRCEEVTPKFQTFLDNNRLNYLTHGKVGAYPVICAVGTQNGETCNAENQLFQLKREADGDDALKSLMDILERRGGDAPPLYQSSGSQIYVPMNEFLLNAPAVED</sequence>
<organism evidence="2 3">
    <name type="scientific">Stanieria cyanosphaera (strain ATCC 29371 / PCC 7437)</name>
    <dbReference type="NCBI Taxonomy" id="111780"/>
    <lineage>
        <taxon>Bacteria</taxon>
        <taxon>Bacillati</taxon>
        <taxon>Cyanobacteriota</taxon>
        <taxon>Cyanophyceae</taxon>
        <taxon>Pleurocapsales</taxon>
        <taxon>Dermocarpellaceae</taxon>
        <taxon>Stanieria</taxon>
    </lineage>
</organism>
<dbReference type="RefSeq" id="WP_015211955.1">
    <property type="nucleotide sequence ID" value="NC_019765.1"/>
</dbReference>
<evidence type="ECO:0000256" key="1">
    <source>
        <dbReference type="SAM" id="SignalP"/>
    </source>
</evidence>
<feature type="signal peptide" evidence="1">
    <location>
        <begin position="1"/>
        <end position="19"/>
    </location>
</feature>
<dbReference type="Pfam" id="PF14218">
    <property type="entry name" value="COP23"/>
    <property type="match status" value="1"/>
</dbReference>
<reference evidence="3" key="1">
    <citation type="journal article" date="2013" name="Proc. Natl. Acad. Sci. U.S.A.">
        <title>Improving the coverage of the cyanobacterial phylum using diversity-driven genome sequencing.</title>
        <authorList>
            <person name="Shih P.M."/>
            <person name="Wu D."/>
            <person name="Latifi A."/>
            <person name="Axen S.D."/>
            <person name="Fewer D.P."/>
            <person name="Talla E."/>
            <person name="Calteau A."/>
            <person name="Cai F."/>
            <person name="Tandeau de Marsac N."/>
            <person name="Rippka R."/>
            <person name="Herdman M."/>
            <person name="Sivonen K."/>
            <person name="Coursin T."/>
            <person name="Laurent T."/>
            <person name="Goodwin L."/>
            <person name="Nolan M."/>
            <person name="Davenport K.W."/>
            <person name="Han C.S."/>
            <person name="Rubin E.M."/>
            <person name="Eisen J.A."/>
            <person name="Woyke T."/>
            <person name="Gugger M."/>
            <person name="Kerfeld C.A."/>
        </authorList>
    </citation>
    <scope>NUCLEOTIDE SEQUENCE [LARGE SCALE GENOMIC DNA]</scope>
    <source>
        <strain evidence="3">ATCC 29371 / PCC 7437</strain>
        <plasmid evidence="3">Plasmid pSTA7437.01</plasmid>
    </source>
</reference>
<feature type="chain" id="PRO_5003938141" description="Circadian oscillating protein COP23" evidence="1">
    <location>
        <begin position="20"/>
        <end position="185"/>
    </location>
</feature>
<accession>K9Y230</accession>
<keyword evidence="3" id="KW-1185">Reference proteome</keyword>
<evidence type="ECO:0000313" key="3">
    <source>
        <dbReference type="Proteomes" id="UP000010473"/>
    </source>
</evidence>
<dbReference type="EMBL" id="CP003654">
    <property type="protein sequence ID" value="AFZ38047.1"/>
    <property type="molecule type" value="Genomic_DNA"/>
</dbReference>
<protein>
    <recommendedName>
        <fullName evidence="4">Circadian oscillating protein COP23</fullName>
    </recommendedName>
</protein>
<dbReference type="HOGENOM" id="CLU_101369_1_0_3"/>
<dbReference type="AlphaFoldDB" id="K9Y230"/>